<gene>
    <name evidence="2" type="ORF">GCM10025876_25260</name>
</gene>
<organism evidence="2 3">
    <name type="scientific">Demequina litorisediminis</name>
    <dbReference type="NCBI Taxonomy" id="1849022"/>
    <lineage>
        <taxon>Bacteria</taxon>
        <taxon>Bacillati</taxon>
        <taxon>Actinomycetota</taxon>
        <taxon>Actinomycetes</taxon>
        <taxon>Micrococcales</taxon>
        <taxon>Demequinaceae</taxon>
        <taxon>Demequina</taxon>
    </lineage>
</organism>
<accession>A0ABQ6IHU8</accession>
<evidence type="ECO:0000256" key="1">
    <source>
        <dbReference type="SAM" id="MobiDB-lite"/>
    </source>
</evidence>
<dbReference type="EMBL" id="BSUN01000001">
    <property type="protein sequence ID" value="GMA36322.1"/>
    <property type="molecule type" value="Genomic_DNA"/>
</dbReference>
<name>A0ABQ6IHU8_9MICO</name>
<reference evidence="3" key="1">
    <citation type="journal article" date="2019" name="Int. J. Syst. Evol. Microbiol.">
        <title>The Global Catalogue of Microorganisms (GCM) 10K type strain sequencing project: providing services to taxonomists for standard genome sequencing and annotation.</title>
        <authorList>
            <consortium name="The Broad Institute Genomics Platform"/>
            <consortium name="The Broad Institute Genome Sequencing Center for Infectious Disease"/>
            <person name="Wu L."/>
            <person name="Ma J."/>
        </authorList>
    </citation>
    <scope>NUCLEOTIDE SEQUENCE [LARGE SCALE GENOMIC DNA]</scope>
    <source>
        <strain evidence="3">NBRC 112299</strain>
    </source>
</reference>
<sequence>MPCDLVIARDHRRERRLGVGVHILIGDADRVVIGGHYAVLPDEQVEDVVGSVGHARDGSEDPHTADRSGQQAGDPEGDGGLTGIALGRCDVDASSHATILTRLAGMHAMTIGPVERPTGA</sequence>
<comment type="caution">
    <text evidence="2">The sequence shown here is derived from an EMBL/GenBank/DDBJ whole genome shotgun (WGS) entry which is preliminary data.</text>
</comment>
<evidence type="ECO:0000313" key="3">
    <source>
        <dbReference type="Proteomes" id="UP001157125"/>
    </source>
</evidence>
<feature type="compositionally biased region" description="Basic and acidic residues" evidence="1">
    <location>
        <begin position="54"/>
        <end position="66"/>
    </location>
</feature>
<proteinExistence type="predicted"/>
<feature type="region of interest" description="Disordered" evidence="1">
    <location>
        <begin position="48"/>
        <end position="85"/>
    </location>
</feature>
<protein>
    <submittedName>
        <fullName evidence="2">Uncharacterized protein</fullName>
    </submittedName>
</protein>
<dbReference type="Proteomes" id="UP001157125">
    <property type="component" value="Unassembled WGS sequence"/>
</dbReference>
<keyword evidence="3" id="KW-1185">Reference proteome</keyword>
<evidence type="ECO:0000313" key="2">
    <source>
        <dbReference type="EMBL" id="GMA36322.1"/>
    </source>
</evidence>